<accession>A0A1W1I4Y1</accession>
<dbReference type="EMBL" id="LT828648">
    <property type="protein sequence ID" value="SLM48052.1"/>
    <property type="molecule type" value="Genomic_DNA"/>
</dbReference>
<keyword evidence="3" id="KW-1185">Reference proteome</keyword>
<evidence type="ECO:0000313" key="2">
    <source>
        <dbReference type="EMBL" id="SLM48052.1"/>
    </source>
</evidence>
<sequence length="115" mass="12468">MNEVSQPVSEQRGMSGAEGNTLPQYASTLRSNQHVVGLTFLLVRSMVTAEGTVLLHFDTVGIILLILRCPIDRFPRCRTTGTSQGNDLTHDQVSLLPLEGLSSGSHPVMLFCDDA</sequence>
<dbReference type="Proteomes" id="UP000192042">
    <property type="component" value="Chromosome I"/>
</dbReference>
<reference evidence="2 3" key="1">
    <citation type="submission" date="2017-03" db="EMBL/GenBank/DDBJ databases">
        <authorList>
            <person name="Afonso C.L."/>
            <person name="Miller P.J."/>
            <person name="Scott M.A."/>
            <person name="Spackman E."/>
            <person name="Goraichik I."/>
            <person name="Dimitrov K.M."/>
            <person name="Suarez D.L."/>
            <person name="Swayne D.E."/>
        </authorList>
    </citation>
    <scope>NUCLEOTIDE SEQUENCE [LARGE SCALE GENOMIC DNA]</scope>
    <source>
        <strain evidence="2">Genome sequencing of Nitrospira japonica strain NJ11</strain>
    </source>
</reference>
<gene>
    <name evidence="2" type="ORF">NSJP_1880</name>
</gene>
<protein>
    <submittedName>
        <fullName evidence="2">Uncharacterized protein</fullName>
    </submittedName>
</protein>
<feature type="region of interest" description="Disordered" evidence="1">
    <location>
        <begin position="1"/>
        <end position="23"/>
    </location>
</feature>
<name>A0A1W1I4Y1_9BACT</name>
<dbReference type="KEGG" id="nja:NSJP_1880"/>
<evidence type="ECO:0000256" key="1">
    <source>
        <dbReference type="SAM" id="MobiDB-lite"/>
    </source>
</evidence>
<organism evidence="2 3">
    <name type="scientific">Nitrospira japonica</name>
    <dbReference type="NCBI Taxonomy" id="1325564"/>
    <lineage>
        <taxon>Bacteria</taxon>
        <taxon>Pseudomonadati</taxon>
        <taxon>Nitrospirota</taxon>
        <taxon>Nitrospiria</taxon>
        <taxon>Nitrospirales</taxon>
        <taxon>Nitrospiraceae</taxon>
        <taxon>Nitrospira</taxon>
    </lineage>
</organism>
<evidence type="ECO:0000313" key="3">
    <source>
        <dbReference type="Proteomes" id="UP000192042"/>
    </source>
</evidence>
<dbReference type="AlphaFoldDB" id="A0A1W1I4Y1"/>
<proteinExistence type="predicted"/>